<accession>A0A1A8TPQ1</accession>
<dbReference type="Proteomes" id="UP000092544">
    <property type="component" value="Unassembled WGS sequence"/>
</dbReference>
<protein>
    <submittedName>
        <fullName evidence="2">SMI1 / KNR4 family protein</fullName>
    </submittedName>
</protein>
<dbReference type="SUPFAM" id="SSF160631">
    <property type="entry name" value="SMI1/KNR4-like"/>
    <property type="match status" value="1"/>
</dbReference>
<dbReference type="Pfam" id="PF14567">
    <property type="entry name" value="SUKH_5"/>
    <property type="match status" value="1"/>
</dbReference>
<organism evidence="2 3">
    <name type="scientific">Marinomonas spartinae</name>
    <dbReference type="NCBI Taxonomy" id="1792290"/>
    <lineage>
        <taxon>Bacteria</taxon>
        <taxon>Pseudomonadati</taxon>
        <taxon>Pseudomonadota</taxon>
        <taxon>Gammaproteobacteria</taxon>
        <taxon>Oceanospirillales</taxon>
        <taxon>Oceanospirillaceae</taxon>
        <taxon>Marinomonas</taxon>
    </lineage>
</organism>
<dbReference type="InterPro" id="IPR037883">
    <property type="entry name" value="Knr4/Smi1-like_sf"/>
</dbReference>
<evidence type="ECO:0000259" key="1">
    <source>
        <dbReference type="SMART" id="SM00860"/>
    </source>
</evidence>
<dbReference type="InterPro" id="IPR018958">
    <property type="entry name" value="Knr4/Smi1-like_dom"/>
</dbReference>
<dbReference type="AlphaFoldDB" id="A0A1A8TPQ1"/>
<evidence type="ECO:0000313" key="3">
    <source>
        <dbReference type="Proteomes" id="UP000092544"/>
    </source>
</evidence>
<proteinExistence type="predicted"/>
<dbReference type="Gene3D" id="3.40.1580.10">
    <property type="entry name" value="SMI1/KNR4-like"/>
    <property type="match status" value="1"/>
</dbReference>
<dbReference type="SMART" id="SM00860">
    <property type="entry name" value="SMI1_KNR4"/>
    <property type="match status" value="1"/>
</dbReference>
<keyword evidence="3" id="KW-1185">Reference proteome</keyword>
<name>A0A1A8TPQ1_9GAMM</name>
<gene>
    <name evidence="2" type="ORF">MSP8886_03152</name>
</gene>
<sequence>MNDYTNLIATIEKTGSEIYWLGSATDDQIKILEDLLEFNLPASFKEFLKLYGGGGVVEAEISGIENNDALNDSGGTVYGDTLTVREDYQLPEKLAVIFFRDDEVCWCIDASNSKTQDEFPIVSYNLFSRKVDRKISDSFENFFEEYLTLRSKP</sequence>
<dbReference type="OrthoDB" id="5880263at2"/>
<reference evidence="2 3" key="1">
    <citation type="submission" date="2016-06" db="EMBL/GenBank/DDBJ databases">
        <authorList>
            <person name="Kjaerup R.B."/>
            <person name="Dalgaard T.S."/>
            <person name="Juul-Madsen H.R."/>
        </authorList>
    </citation>
    <scope>NUCLEOTIDE SEQUENCE [LARGE SCALE GENOMIC DNA]</scope>
    <source>
        <strain evidence="2 3">CECT 8886</strain>
    </source>
</reference>
<evidence type="ECO:0000313" key="2">
    <source>
        <dbReference type="EMBL" id="SBS34727.1"/>
    </source>
</evidence>
<dbReference type="EMBL" id="FLOB01000008">
    <property type="protein sequence ID" value="SBS34727.1"/>
    <property type="molecule type" value="Genomic_DNA"/>
</dbReference>
<feature type="domain" description="Knr4/Smi1-like" evidence="1">
    <location>
        <begin position="23"/>
        <end position="149"/>
    </location>
</feature>
<dbReference type="RefSeq" id="WP_067018105.1">
    <property type="nucleotide sequence ID" value="NZ_FLOB01000008.1"/>
</dbReference>
<dbReference type="STRING" id="1792290.MSP8886_03152"/>